<dbReference type="Proteomes" id="UP001501436">
    <property type="component" value="Unassembled WGS sequence"/>
</dbReference>
<keyword evidence="2" id="KW-1185">Reference proteome</keyword>
<reference evidence="2" key="1">
    <citation type="journal article" date="2019" name="Int. J. Syst. Evol. Microbiol.">
        <title>The Global Catalogue of Microorganisms (GCM) 10K type strain sequencing project: providing services to taxonomists for standard genome sequencing and annotation.</title>
        <authorList>
            <consortium name="The Broad Institute Genomics Platform"/>
            <consortium name="The Broad Institute Genome Sequencing Center for Infectious Disease"/>
            <person name="Wu L."/>
            <person name="Ma J."/>
        </authorList>
    </citation>
    <scope>NUCLEOTIDE SEQUENCE [LARGE SCALE GENOMIC DNA]</scope>
    <source>
        <strain evidence="2">JCM 18283</strain>
    </source>
</reference>
<dbReference type="RefSeq" id="WP_345332607.1">
    <property type="nucleotide sequence ID" value="NZ_BAABJI010000002.1"/>
</dbReference>
<protein>
    <recommendedName>
        <fullName evidence="3">Apea-like HEPN domain-containing protein</fullName>
    </recommendedName>
</protein>
<gene>
    <name evidence="1" type="ORF">GCM10023313_32260</name>
</gene>
<evidence type="ECO:0008006" key="3">
    <source>
        <dbReference type="Google" id="ProtNLM"/>
    </source>
</evidence>
<evidence type="ECO:0000313" key="2">
    <source>
        <dbReference type="Proteomes" id="UP001501436"/>
    </source>
</evidence>
<evidence type="ECO:0000313" key="1">
    <source>
        <dbReference type="EMBL" id="GAA4925311.1"/>
    </source>
</evidence>
<sequence length="288" mass="33802">MSKNQLVYCIHPEQYDVFDTRINKPVWHRKLENGVEVGSMVLQELDIIPYSKNPFEFFAPNNVGMLLSISQKYRDQAKELYTSAIDPKLHDHSVTNAKIDKKKFLQEKSKEAANYIELIQIAVVFAYTAVESFVNLSIPDDYKYEVHIKNKGITEIYNKTAIERWISLNDKLANILTVIYKTRKIESEKFWSNFKSLEKLRHNIIHQKSIDRTEFYKDYFMDQIFKIVDSGLLMLQFFYDAHASENRSNPLWPWGIGKEKSFPVINSFDSKDFEVIGNLYQGRKSKEA</sequence>
<accession>A0ABP9G4N8</accession>
<dbReference type="EMBL" id="BAABJI010000002">
    <property type="protein sequence ID" value="GAA4925311.1"/>
    <property type="molecule type" value="Genomic_DNA"/>
</dbReference>
<comment type="caution">
    <text evidence="1">The sequence shown here is derived from an EMBL/GenBank/DDBJ whole genome shotgun (WGS) entry which is preliminary data.</text>
</comment>
<organism evidence="1 2">
    <name type="scientific">Mucilaginibacter defluvii</name>
    <dbReference type="NCBI Taxonomy" id="1196019"/>
    <lineage>
        <taxon>Bacteria</taxon>
        <taxon>Pseudomonadati</taxon>
        <taxon>Bacteroidota</taxon>
        <taxon>Sphingobacteriia</taxon>
        <taxon>Sphingobacteriales</taxon>
        <taxon>Sphingobacteriaceae</taxon>
        <taxon>Mucilaginibacter</taxon>
    </lineage>
</organism>
<name>A0ABP9G4N8_9SPHI</name>
<proteinExistence type="predicted"/>